<dbReference type="Gene3D" id="2.60.40.420">
    <property type="entry name" value="Cupredoxins - blue copper proteins"/>
    <property type="match status" value="1"/>
</dbReference>
<protein>
    <recommendedName>
        <fullName evidence="3">EfeO-type cupredoxin-like domain-containing protein</fullName>
    </recommendedName>
</protein>
<dbReference type="Proteomes" id="UP000178919">
    <property type="component" value="Unassembled WGS sequence"/>
</dbReference>
<evidence type="ECO:0008006" key="3">
    <source>
        <dbReference type="Google" id="ProtNLM"/>
    </source>
</evidence>
<dbReference type="AlphaFoldDB" id="A0A1F6EYX1"/>
<evidence type="ECO:0000313" key="2">
    <source>
        <dbReference type="Proteomes" id="UP000178919"/>
    </source>
</evidence>
<dbReference type="SUPFAM" id="SSF49503">
    <property type="entry name" value="Cupredoxins"/>
    <property type="match status" value="1"/>
</dbReference>
<evidence type="ECO:0000313" key="1">
    <source>
        <dbReference type="EMBL" id="OGG78798.1"/>
    </source>
</evidence>
<dbReference type="InterPro" id="IPR008972">
    <property type="entry name" value="Cupredoxin"/>
</dbReference>
<dbReference type="EMBL" id="MFMJ01000049">
    <property type="protein sequence ID" value="OGG78798.1"/>
    <property type="molecule type" value="Genomic_DNA"/>
</dbReference>
<gene>
    <name evidence="1" type="ORF">A3J11_00660</name>
</gene>
<organism evidence="1 2">
    <name type="scientific">Candidatus Kaiserbacteria bacterium RIFCSPLOWO2_02_FULL_55_12</name>
    <dbReference type="NCBI Taxonomy" id="1798522"/>
    <lineage>
        <taxon>Bacteria</taxon>
        <taxon>Candidatus Kaiseribacteriota</taxon>
    </lineage>
</organism>
<accession>A0A1F6EYX1</accession>
<reference evidence="1 2" key="1">
    <citation type="journal article" date="2016" name="Nat. Commun.">
        <title>Thousands of microbial genomes shed light on interconnected biogeochemical processes in an aquifer system.</title>
        <authorList>
            <person name="Anantharaman K."/>
            <person name="Brown C.T."/>
            <person name="Hug L.A."/>
            <person name="Sharon I."/>
            <person name="Castelle C.J."/>
            <person name="Probst A.J."/>
            <person name="Thomas B.C."/>
            <person name="Singh A."/>
            <person name="Wilkins M.J."/>
            <person name="Karaoz U."/>
            <person name="Brodie E.L."/>
            <person name="Williams K.H."/>
            <person name="Hubbard S.S."/>
            <person name="Banfield J.F."/>
        </authorList>
    </citation>
    <scope>NUCLEOTIDE SEQUENCE [LARGE SCALE GENOMIC DNA]</scope>
</reference>
<comment type="caution">
    <text evidence="1">The sequence shown here is derived from an EMBL/GenBank/DDBJ whole genome shotgun (WGS) entry which is preliminary data.</text>
</comment>
<proteinExistence type="predicted"/>
<name>A0A1F6EYX1_9BACT</name>
<sequence length="141" mass="14877">MVIAFLGGWLLFSGTPANPVENQVSNGASAPTNNTSIAGMTIAYTASGFSPANVTIPLGTTITFVNQTSDRMWAASAMHPTHEVYDGTALEQHCAAGYAGEAPFDQCAATESYNFTFTKAGDWKYHNHANTAHFGSIVVTP</sequence>